<protein>
    <submittedName>
        <fullName evidence="2">Aminotransferase/cysteine desulfurase</fullName>
    </submittedName>
</protein>
<dbReference type="Pfam" id="PF00266">
    <property type="entry name" value="Aminotran_5"/>
    <property type="match status" value="1"/>
</dbReference>
<dbReference type="EMBL" id="BMCU01000010">
    <property type="protein sequence ID" value="GGG29541.1"/>
    <property type="molecule type" value="Genomic_DNA"/>
</dbReference>
<dbReference type="NCBIfam" id="TIGR01976">
    <property type="entry name" value="am_tr_V_VC1184"/>
    <property type="match status" value="1"/>
</dbReference>
<dbReference type="Gene3D" id="3.40.640.10">
    <property type="entry name" value="Type I PLP-dependent aspartate aminotransferase-like (Major domain)"/>
    <property type="match status" value="1"/>
</dbReference>
<accession>A0A917G916</accession>
<keyword evidence="2" id="KW-0808">Transferase</keyword>
<dbReference type="AlphaFoldDB" id="A0A917G916"/>
<dbReference type="InterPro" id="IPR000192">
    <property type="entry name" value="Aminotrans_V_dom"/>
</dbReference>
<dbReference type="InterPro" id="IPR015424">
    <property type="entry name" value="PyrdxlP-dep_Trfase"/>
</dbReference>
<dbReference type="Proteomes" id="UP000654257">
    <property type="component" value="Unassembled WGS sequence"/>
</dbReference>
<reference evidence="2" key="1">
    <citation type="journal article" date="2014" name="Int. J. Syst. Evol. Microbiol.">
        <title>Complete genome sequence of Corynebacterium casei LMG S-19264T (=DSM 44701T), isolated from a smear-ripened cheese.</title>
        <authorList>
            <consortium name="US DOE Joint Genome Institute (JGI-PGF)"/>
            <person name="Walter F."/>
            <person name="Albersmeier A."/>
            <person name="Kalinowski J."/>
            <person name="Ruckert C."/>
        </authorList>
    </citation>
    <scope>NUCLEOTIDE SEQUENCE</scope>
    <source>
        <strain evidence="2">CCM 7905</strain>
    </source>
</reference>
<dbReference type="Gene3D" id="3.90.1150.10">
    <property type="entry name" value="Aspartate Aminotransferase, domain 1"/>
    <property type="match status" value="1"/>
</dbReference>
<comment type="caution">
    <text evidence="2">The sequence shown here is derived from an EMBL/GenBank/DDBJ whole genome shotgun (WGS) entry which is preliminary data.</text>
</comment>
<dbReference type="PANTHER" id="PTHR43586:SF21">
    <property type="entry name" value="PYRIDOXAL PHOSPHATE (PLP)-DEPENDENT ASPARTATE AMINOTRANSFERASE SUPERFAMILY"/>
    <property type="match status" value="1"/>
</dbReference>
<feature type="domain" description="Aminotransferase class V" evidence="1">
    <location>
        <begin position="32"/>
        <end position="395"/>
    </location>
</feature>
<dbReference type="InterPro" id="IPR015421">
    <property type="entry name" value="PyrdxlP-dep_Trfase_major"/>
</dbReference>
<gene>
    <name evidence="2" type="ORF">GCM10007304_49240</name>
</gene>
<dbReference type="SUPFAM" id="SSF53383">
    <property type="entry name" value="PLP-dependent transferases"/>
    <property type="match status" value="1"/>
</dbReference>
<reference evidence="2" key="2">
    <citation type="submission" date="2020-09" db="EMBL/GenBank/DDBJ databases">
        <authorList>
            <person name="Sun Q."/>
            <person name="Sedlacek I."/>
        </authorList>
    </citation>
    <scope>NUCLEOTIDE SEQUENCE</scope>
    <source>
        <strain evidence="2">CCM 7905</strain>
    </source>
</reference>
<dbReference type="InterPro" id="IPR015422">
    <property type="entry name" value="PyrdxlP-dep_Trfase_small"/>
</dbReference>
<keyword evidence="3" id="KW-1185">Reference proteome</keyword>
<proteinExistence type="predicted"/>
<keyword evidence="2" id="KW-0032">Aminotransferase</keyword>
<dbReference type="InterPro" id="IPR011340">
    <property type="entry name" value="Cys_dSase-rel"/>
</dbReference>
<name>A0A917G916_9NOCA</name>
<organism evidence="2 3">
    <name type="scientific">Rhodococcoides trifolii</name>
    <dbReference type="NCBI Taxonomy" id="908250"/>
    <lineage>
        <taxon>Bacteria</taxon>
        <taxon>Bacillati</taxon>
        <taxon>Actinomycetota</taxon>
        <taxon>Actinomycetes</taxon>
        <taxon>Mycobacteriales</taxon>
        <taxon>Nocardiaceae</taxon>
        <taxon>Rhodococcoides</taxon>
    </lineage>
</organism>
<evidence type="ECO:0000313" key="3">
    <source>
        <dbReference type="Proteomes" id="UP000654257"/>
    </source>
</evidence>
<evidence type="ECO:0000259" key="1">
    <source>
        <dbReference type="Pfam" id="PF00266"/>
    </source>
</evidence>
<dbReference type="PANTHER" id="PTHR43586">
    <property type="entry name" value="CYSTEINE DESULFURASE"/>
    <property type="match status" value="1"/>
</dbReference>
<dbReference type="GO" id="GO:0008483">
    <property type="term" value="F:transaminase activity"/>
    <property type="evidence" value="ECO:0007669"/>
    <property type="project" value="UniProtKB-KW"/>
</dbReference>
<evidence type="ECO:0000313" key="2">
    <source>
        <dbReference type="EMBL" id="GGG29541.1"/>
    </source>
</evidence>
<sequence>MSGMSYDVARVRGLIPSLGDGWIHLDPQLGMQIPDRVSTAVSTAFRGASSTRTGRHTFSRRSASITEDARQAVADLVGGKPEGVVLGPDRATLLAWLAESLSTRLGLGTGLVLSRLDDEANVAPWLRIANRYGAQVRWAEVDIETCALPSWQFTELIGPTTRLVALTAASPVVGSAPDVRIAADRVHDVGGLIVVDAVGATPYAHVDIGELGADVVAVSAPAWGGPQVGALVFRDPALLDRIPAMSLNPQARGAERLEVGGLQYAMLAGMTASIDFLAGLDENATGSRRRRLEMSISSLQDYQDQLFDHLLKSLDDLPRAMVIGRSPSRVPTLSLSVDGVPAEKVAAHLAENRIGVVSGIHGGSRLLDSLGVNDEGGAITIGLAPYTTRYELDEFVSRIAALS</sequence>